<comment type="caution">
    <text evidence="5">The sequence shown here is derived from an EMBL/GenBank/DDBJ whole genome shotgun (WGS) entry which is preliminary data.</text>
</comment>
<evidence type="ECO:0000256" key="2">
    <source>
        <dbReference type="SAM" id="SignalP"/>
    </source>
</evidence>
<dbReference type="PANTHER" id="PTHR30469">
    <property type="entry name" value="MULTIDRUG RESISTANCE PROTEIN MDTA"/>
    <property type="match status" value="1"/>
</dbReference>
<feature type="signal peptide" evidence="2">
    <location>
        <begin position="1"/>
        <end position="29"/>
    </location>
</feature>
<evidence type="ECO:0000313" key="6">
    <source>
        <dbReference type="Proteomes" id="UP001500840"/>
    </source>
</evidence>
<dbReference type="Gene3D" id="2.40.420.20">
    <property type="match status" value="1"/>
</dbReference>
<dbReference type="InterPro" id="IPR058624">
    <property type="entry name" value="MdtA-like_HH"/>
</dbReference>
<name>A0ABP8MU95_9BACT</name>
<keyword evidence="2" id="KW-0732">Signal</keyword>
<dbReference type="Proteomes" id="UP001500840">
    <property type="component" value="Unassembled WGS sequence"/>
</dbReference>
<dbReference type="EMBL" id="BAABGA010000035">
    <property type="protein sequence ID" value="GAA4454905.1"/>
    <property type="molecule type" value="Genomic_DNA"/>
</dbReference>
<dbReference type="PANTHER" id="PTHR30469:SF15">
    <property type="entry name" value="HLYD FAMILY OF SECRETION PROTEINS"/>
    <property type="match status" value="1"/>
</dbReference>
<proteinExistence type="inferred from homology"/>
<evidence type="ECO:0000259" key="3">
    <source>
        <dbReference type="Pfam" id="PF25876"/>
    </source>
</evidence>
<dbReference type="Pfam" id="PF25917">
    <property type="entry name" value="BSH_RND"/>
    <property type="match status" value="1"/>
</dbReference>
<dbReference type="Gene3D" id="1.10.287.470">
    <property type="entry name" value="Helix hairpin bin"/>
    <property type="match status" value="1"/>
</dbReference>
<dbReference type="InterPro" id="IPR058625">
    <property type="entry name" value="MdtA-like_BSH"/>
</dbReference>
<accession>A0ABP8MU95</accession>
<evidence type="ECO:0000259" key="4">
    <source>
        <dbReference type="Pfam" id="PF25917"/>
    </source>
</evidence>
<keyword evidence="6" id="KW-1185">Reference proteome</keyword>
<sequence length="387" mass="42147">MFDKSFPISQRIAVLAAFVLTVSASLATAQVPVRVESVQRQTVQQRHAVTGSLRPVARGNVAAIESGQLLELKPREGELIRKGDIVARVDSRRLQAQHGEAVAEKAIAIADLASAKARLTQAKADLTRAQKLIHQNAIGQQELDAFQAAYDIAKATIDSTTSRIDRIEQSIRLIQVRLDDTVIRAPYDASVVQRQIEPGDWVQAGDPLLTIVSTGPIEAWLEVPERFVQAVDQFGASVSVRARATDQESNVLSTRRVADVNPRVRTLSFVVTLDNPDGLLSAGMSVDGWIATTNEVQTETVHKNAVNRSGNQPFVYRVSKGVAESQAERVPIDILFELPDRVAIRSAQLHEGDCVIVEGNERLLPGQNVAIINTPAGNDGFVNVKRK</sequence>
<feature type="chain" id="PRO_5047398358" evidence="2">
    <location>
        <begin position="30"/>
        <end position="387"/>
    </location>
</feature>
<feature type="domain" description="Multidrug resistance protein MdtA-like alpha-helical hairpin" evidence="3">
    <location>
        <begin position="108"/>
        <end position="159"/>
    </location>
</feature>
<dbReference type="Gene3D" id="2.40.30.170">
    <property type="match status" value="1"/>
</dbReference>
<dbReference type="Pfam" id="PF25876">
    <property type="entry name" value="HH_MFP_RND"/>
    <property type="match status" value="1"/>
</dbReference>
<dbReference type="SUPFAM" id="SSF111369">
    <property type="entry name" value="HlyD-like secretion proteins"/>
    <property type="match status" value="1"/>
</dbReference>
<gene>
    <name evidence="5" type="ORF">GCM10023156_28100</name>
</gene>
<dbReference type="InterPro" id="IPR006143">
    <property type="entry name" value="RND_pump_MFP"/>
</dbReference>
<evidence type="ECO:0000313" key="5">
    <source>
        <dbReference type="EMBL" id="GAA4454905.1"/>
    </source>
</evidence>
<comment type="similarity">
    <text evidence="1">Belongs to the membrane fusion protein (MFP) (TC 8.A.1) family.</text>
</comment>
<evidence type="ECO:0000256" key="1">
    <source>
        <dbReference type="ARBA" id="ARBA00009477"/>
    </source>
</evidence>
<dbReference type="RefSeq" id="WP_345322944.1">
    <property type="nucleotide sequence ID" value="NZ_BAABGA010000035.1"/>
</dbReference>
<dbReference type="Gene3D" id="2.40.50.100">
    <property type="match status" value="1"/>
</dbReference>
<reference evidence="6" key="1">
    <citation type="journal article" date="2019" name="Int. J. Syst. Evol. Microbiol.">
        <title>The Global Catalogue of Microorganisms (GCM) 10K type strain sequencing project: providing services to taxonomists for standard genome sequencing and annotation.</title>
        <authorList>
            <consortium name="The Broad Institute Genomics Platform"/>
            <consortium name="The Broad Institute Genome Sequencing Center for Infectious Disease"/>
            <person name="Wu L."/>
            <person name="Ma J."/>
        </authorList>
    </citation>
    <scope>NUCLEOTIDE SEQUENCE [LARGE SCALE GENOMIC DNA]</scope>
    <source>
        <strain evidence="6">JCM 17759</strain>
    </source>
</reference>
<organism evidence="5 6">
    <name type="scientific">Novipirellula rosea</name>
    <dbReference type="NCBI Taxonomy" id="1031540"/>
    <lineage>
        <taxon>Bacteria</taxon>
        <taxon>Pseudomonadati</taxon>
        <taxon>Planctomycetota</taxon>
        <taxon>Planctomycetia</taxon>
        <taxon>Pirellulales</taxon>
        <taxon>Pirellulaceae</taxon>
        <taxon>Novipirellula</taxon>
    </lineage>
</organism>
<protein>
    <submittedName>
        <fullName evidence="5">Efflux RND transporter periplasmic adaptor subunit</fullName>
    </submittedName>
</protein>
<feature type="domain" description="Multidrug resistance protein MdtA-like barrel-sandwich hybrid" evidence="4">
    <location>
        <begin position="66"/>
        <end position="212"/>
    </location>
</feature>
<dbReference type="NCBIfam" id="TIGR01730">
    <property type="entry name" value="RND_mfp"/>
    <property type="match status" value="1"/>
</dbReference>